<feature type="signal peptide" evidence="1">
    <location>
        <begin position="1"/>
        <end position="18"/>
    </location>
</feature>
<reference evidence="2" key="1">
    <citation type="submission" date="2014-11" db="EMBL/GenBank/DDBJ databases">
        <authorList>
            <person name="Amaro Gonzalez C."/>
        </authorList>
    </citation>
    <scope>NUCLEOTIDE SEQUENCE</scope>
</reference>
<dbReference type="AlphaFoldDB" id="A0A0E9WHM9"/>
<accession>A0A0E9WHM9</accession>
<keyword evidence="1" id="KW-0732">Signal</keyword>
<reference evidence="2" key="2">
    <citation type="journal article" date="2015" name="Fish Shellfish Immunol.">
        <title>Early steps in the European eel (Anguilla anguilla)-Vibrio vulnificus interaction in the gills: Role of the RtxA13 toxin.</title>
        <authorList>
            <person name="Callol A."/>
            <person name="Pajuelo D."/>
            <person name="Ebbesson L."/>
            <person name="Teles M."/>
            <person name="MacKenzie S."/>
            <person name="Amaro C."/>
        </authorList>
    </citation>
    <scope>NUCLEOTIDE SEQUENCE</scope>
</reference>
<dbReference type="EMBL" id="GBXM01019584">
    <property type="protein sequence ID" value="JAH88993.1"/>
    <property type="molecule type" value="Transcribed_RNA"/>
</dbReference>
<protein>
    <submittedName>
        <fullName evidence="2">Uncharacterized protein</fullName>
    </submittedName>
</protein>
<organism evidence="2">
    <name type="scientific">Anguilla anguilla</name>
    <name type="common">European freshwater eel</name>
    <name type="synonym">Muraena anguilla</name>
    <dbReference type="NCBI Taxonomy" id="7936"/>
    <lineage>
        <taxon>Eukaryota</taxon>
        <taxon>Metazoa</taxon>
        <taxon>Chordata</taxon>
        <taxon>Craniata</taxon>
        <taxon>Vertebrata</taxon>
        <taxon>Euteleostomi</taxon>
        <taxon>Actinopterygii</taxon>
        <taxon>Neopterygii</taxon>
        <taxon>Teleostei</taxon>
        <taxon>Anguilliformes</taxon>
        <taxon>Anguillidae</taxon>
        <taxon>Anguilla</taxon>
    </lineage>
</organism>
<evidence type="ECO:0000256" key="1">
    <source>
        <dbReference type="SAM" id="SignalP"/>
    </source>
</evidence>
<sequence length="49" mass="5473">MMMSNFLLLVMLGLFAQGKIDGSSLTLDFCHVIFSFFTFNKSTLFSALS</sequence>
<evidence type="ECO:0000313" key="2">
    <source>
        <dbReference type="EMBL" id="JAH88993.1"/>
    </source>
</evidence>
<name>A0A0E9WHM9_ANGAN</name>
<proteinExistence type="predicted"/>
<feature type="chain" id="PRO_5002434587" evidence="1">
    <location>
        <begin position="19"/>
        <end position="49"/>
    </location>
</feature>